<dbReference type="InterPro" id="IPR011989">
    <property type="entry name" value="ARM-like"/>
</dbReference>
<dbReference type="SMART" id="SM00567">
    <property type="entry name" value="EZ_HEAT"/>
    <property type="match status" value="8"/>
</dbReference>
<dbReference type="EMBL" id="CABFNP030001292">
    <property type="protein sequence ID" value="CAI6097543.1"/>
    <property type="molecule type" value="Genomic_DNA"/>
</dbReference>
<evidence type="ECO:0000313" key="4">
    <source>
        <dbReference type="Proteomes" id="UP001160390"/>
    </source>
</evidence>
<dbReference type="InterPro" id="IPR041267">
    <property type="entry name" value="NLRP_HD2"/>
</dbReference>
<keyword evidence="4" id="KW-1185">Reference proteome</keyword>
<dbReference type="AlphaFoldDB" id="A0AA35MIE0"/>
<dbReference type="Pfam" id="PF13646">
    <property type="entry name" value="HEAT_2"/>
    <property type="match status" value="2"/>
</dbReference>
<dbReference type="InterPro" id="IPR007111">
    <property type="entry name" value="NACHT_NTPase"/>
</dbReference>
<reference evidence="3" key="1">
    <citation type="submission" date="2023-01" db="EMBL/GenBank/DDBJ databases">
        <authorList>
            <person name="Piombo E."/>
        </authorList>
    </citation>
    <scope>NUCLEOTIDE SEQUENCE</scope>
</reference>
<comment type="caution">
    <text evidence="3">The sequence shown here is derived from an EMBL/GenBank/DDBJ whole genome shotgun (WGS) entry which is preliminary data.</text>
</comment>
<dbReference type="InterPro" id="IPR004155">
    <property type="entry name" value="PBS_lyase_HEAT"/>
</dbReference>
<proteinExistence type="predicted"/>
<dbReference type="PANTHER" id="PTHR10622">
    <property type="entry name" value="HET DOMAIN-CONTAINING PROTEIN"/>
    <property type="match status" value="1"/>
</dbReference>
<evidence type="ECO:0000256" key="1">
    <source>
        <dbReference type="ARBA" id="ARBA00022737"/>
    </source>
</evidence>
<organism evidence="3 4">
    <name type="scientific">Clonostachys chloroleuca</name>
    <dbReference type="NCBI Taxonomy" id="1926264"/>
    <lineage>
        <taxon>Eukaryota</taxon>
        <taxon>Fungi</taxon>
        <taxon>Dikarya</taxon>
        <taxon>Ascomycota</taxon>
        <taxon>Pezizomycotina</taxon>
        <taxon>Sordariomycetes</taxon>
        <taxon>Hypocreomycetidae</taxon>
        <taxon>Hypocreales</taxon>
        <taxon>Bionectriaceae</taxon>
        <taxon>Clonostachys</taxon>
    </lineage>
</organism>
<dbReference type="PROSITE" id="PS50837">
    <property type="entry name" value="NACHT"/>
    <property type="match status" value="1"/>
</dbReference>
<dbReference type="InterPro" id="IPR027417">
    <property type="entry name" value="P-loop_NTPase"/>
</dbReference>
<gene>
    <name evidence="3" type="ORF">CCHLO57077_00008759</name>
</gene>
<dbReference type="Pfam" id="PF23238">
    <property type="entry name" value="DUF7068"/>
    <property type="match status" value="1"/>
</dbReference>
<protein>
    <recommendedName>
        <fullName evidence="2">NACHT domain-containing protein</fullName>
    </recommendedName>
</protein>
<dbReference type="Proteomes" id="UP001160390">
    <property type="component" value="Unassembled WGS sequence"/>
</dbReference>
<dbReference type="Pfam" id="PF12765">
    <property type="entry name" value="Cohesin_HEAT"/>
    <property type="match status" value="1"/>
</dbReference>
<dbReference type="Gene3D" id="1.25.10.10">
    <property type="entry name" value="Leucine-rich Repeat Variant"/>
    <property type="match status" value="2"/>
</dbReference>
<dbReference type="Gene3D" id="3.40.50.300">
    <property type="entry name" value="P-loop containing nucleotide triphosphate hydrolases"/>
    <property type="match status" value="1"/>
</dbReference>
<dbReference type="InterPro" id="IPR026003">
    <property type="entry name" value="Cohesin_HEAT"/>
</dbReference>
<dbReference type="SUPFAM" id="SSF52540">
    <property type="entry name" value="P-loop containing nucleoside triphosphate hydrolases"/>
    <property type="match status" value="1"/>
</dbReference>
<feature type="domain" description="NACHT" evidence="2">
    <location>
        <begin position="339"/>
        <end position="475"/>
    </location>
</feature>
<sequence length="1254" mass="142749">MRLLKWNGGDVCLVDAPEEITPYAILSHTWGPKNTEVTFEDAISKTGKNKVGYEKIRFCGQQAQRDGLEYFWIDTCCIDKSSSAELSESLNSMFKWYQDSENCYVYLSDVSENRSQPGWELSFRKCKWFTRGWTLQELLAPAKITFFSQKAEYLGDKQSLGQLIHDITKIPIEALHGSCPLSKFATKDRCDWMSGRDTTRPEDQAYALLGIVDAYLPLMYGYGKDKAMLELHEAMYVREKQNISMVQVDEYLNSHHYSDDRLRIQRLSGENLDMAKCYINLAVVRHMPLNNTAPSNEEASPFNTFRRLGVDDRDTKQCVDLAKMFDSRHTSQGLMKAPRRILIRGRAGVGKTTLCKKIVFEFERRNMWSDLFDRVLWVPLRTLKTWSRDSLTLVDFFHYHFFRDDHRFGHILAERLGAEVQSRPGMGTGSKTLLILDGLDEITETWNIDEPMHELLAELLDQPNVIITSRPHAQLPLDAENPIDLELETVGFQPKQVDEYLEMALQTPKDAKEIQNFLKRFAIVQGLARIPILLDALSYIWSDNAGNNPTLQSMTNFYKYVQQQLMIKDSVRLGKRKASVANNMGPLQLEDCFKDEIELLEKLAFTGMVNDMIEFEPKTRHFFLRAFKNENDRILPDQSIRHLSFLRTSDPHKKGADVNYHFLHLTFQEFFAASYFVRQWISNSESFVCYLDLKHGKGKKQEAISSFLAQQKYNPRYDIFWRFVAGLLDDEQNGDEVANFFQAIEEYQSRDLLGPAHQRLVMRCLAEVSKELASRRDLERRLKAWLLFEIKLTGHSSFAREMEFPDHIVLDILRQSRLHIDLSLLLALASRVALSSSIQRELLARLKYENPQMRIILASILCRHIGEPEILDELLARLEDKDSDLQCAVIQTLSYQASDPQVKMALLARLDDRTAQVRSNAASALTSQAGDTEVQLALQARLSDEESIVRGAAAIALSSHTSDPTVRQVIVLSLADKDIEVRWAAARALISLAGEPEVQQALLAQLGDTDPDNRRLAVIALMGEVGESEVREALLARLSSDEDSRLRMAVITSLRSHTGEPKVQQALLAQLIDKDVGVRQQAASVLGNRAEEPEVLEALLARLSDEDGHVRRYAAHALSSQASDYKVRQALLARLNDDGVRAQSIVVETLLRDQDKPLQTFGAEERMAIVSGLFRMSFSQPFSWQGGSGVSSLYTPWGLMKPSIADTISLSKTIESFRPAGYPVYNLRHVHPDSSSRLLSLQWIQDLFSRNRPM</sequence>
<dbReference type="Pfam" id="PF17776">
    <property type="entry name" value="NLRC4_HD2"/>
    <property type="match status" value="1"/>
</dbReference>
<keyword evidence="1" id="KW-0677">Repeat</keyword>
<dbReference type="InterPro" id="IPR010730">
    <property type="entry name" value="HET"/>
</dbReference>
<dbReference type="Pfam" id="PF06985">
    <property type="entry name" value="HET"/>
    <property type="match status" value="1"/>
</dbReference>
<dbReference type="PANTHER" id="PTHR10622:SF13">
    <property type="entry name" value="NACHT DOMAIN-CONTAINING PROTEIN"/>
    <property type="match status" value="1"/>
</dbReference>
<dbReference type="InterPro" id="IPR016024">
    <property type="entry name" value="ARM-type_fold"/>
</dbReference>
<dbReference type="InterPro" id="IPR055496">
    <property type="entry name" value="DUF7068"/>
</dbReference>
<name>A0AA35MIE0_9HYPO</name>
<evidence type="ECO:0000313" key="3">
    <source>
        <dbReference type="EMBL" id="CAI6097543.1"/>
    </source>
</evidence>
<dbReference type="SUPFAM" id="SSF48371">
    <property type="entry name" value="ARM repeat"/>
    <property type="match status" value="1"/>
</dbReference>
<evidence type="ECO:0000259" key="2">
    <source>
        <dbReference type="PROSITE" id="PS50837"/>
    </source>
</evidence>
<dbReference type="Pfam" id="PF05729">
    <property type="entry name" value="NACHT"/>
    <property type="match status" value="1"/>
</dbReference>
<accession>A0AA35MIE0</accession>